<organism evidence="1 2">
    <name type="scientific">Sulfobacillus harzensis</name>
    <dbReference type="NCBI Taxonomy" id="2729629"/>
    <lineage>
        <taxon>Bacteria</taxon>
        <taxon>Bacillati</taxon>
        <taxon>Bacillota</taxon>
        <taxon>Clostridia</taxon>
        <taxon>Eubacteriales</taxon>
        <taxon>Clostridiales Family XVII. Incertae Sedis</taxon>
        <taxon>Sulfobacillus</taxon>
    </lineage>
</organism>
<dbReference type="EMBL" id="JABBVZ010000095">
    <property type="protein sequence ID" value="NMP24255.1"/>
    <property type="molecule type" value="Genomic_DNA"/>
</dbReference>
<proteinExistence type="predicted"/>
<sequence>MMFPVPFPTVAVPRIRAIVLRPGQPPHMQELVGFTDRSWTNKPESIWADIEDLVGSPEWWQLADGTVIIAHDTRNPDGWPENITLAFDRDNEHRVCLYGPVVFVSNNDRGELCSLSLDQIVEVLRWIDESVRIHGGEIAEGSRPLLR</sequence>
<protein>
    <submittedName>
        <fullName evidence="1">Uncharacterized protein</fullName>
    </submittedName>
</protein>
<reference evidence="1 2" key="1">
    <citation type="submission" date="2020-04" db="EMBL/GenBank/DDBJ databases">
        <authorList>
            <person name="Zhang R."/>
            <person name="Schippers A."/>
        </authorList>
    </citation>
    <scope>NUCLEOTIDE SEQUENCE [LARGE SCALE GENOMIC DNA]</scope>
    <source>
        <strain evidence="1 2">DSM 109850</strain>
    </source>
</reference>
<evidence type="ECO:0000313" key="2">
    <source>
        <dbReference type="Proteomes" id="UP000533476"/>
    </source>
</evidence>
<comment type="caution">
    <text evidence="1">The sequence shown here is derived from an EMBL/GenBank/DDBJ whole genome shotgun (WGS) entry which is preliminary data.</text>
</comment>
<evidence type="ECO:0000313" key="1">
    <source>
        <dbReference type="EMBL" id="NMP24255.1"/>
    </source>
</evidence>
<accession>A0A7Y0L879</accession>
<dbReference type="AlphaFoldDB" id="A0A7Y0L879"/>
<dbReference type="RefSeq" id="WP_169102205.1">
    <property type="nucleotide sequence ID" value="NZ_JABBVZ010000095.1"/>
</dbReference>
<dbReference type="Proteomes" id="UP000533476">
    <property type="component" value="Unassembled WGS sequence"/>
</dbReference>
<keyword evidence="2" id="KW-1185">Reference proteome</keyword>
<name>A0A7Y0L879_9FIRM</name>
<gene>
    <name evidence="1" type="ORF">HIJ39_18140</name>
</gene>